<evidence type="ECO:0000256" key="3">
    <source>
        <dbReference type="ARBA" id="ARBA00022679"/>
    </source>
</evidence>
<dbReference type="GO" id="GO:0005886">
    <property type="term" value="C:plasma membrane"/>
    <property type="evidence" value="ECO:0007669"/>
    <property type="project" value="TreeGrafter"/>
</dbReference>
<feature type="region of interest" description="Disordered" evidence="6">
    <location>
        <begin position="583"/>
        <end position="640"/>
    </location>
</feature>
<organism evidence="10 11">
    <name type="scientific">Rhodonia placenta</name>
    <dbReference type="NCBI Taxonomy" id="104341"/>
    <lineage>
        <taxon>Eukaryota</taxon>
        <taxon>Fungi</taxon>
        <taxon>Dikarya</taxon>
        <taxon>Basidiomycota</taxon>
        <taxon>Agaricomycotina</taxon>
        <taxon>Agaricomycetes</taxon>
        <taxon>Polyporales</taxon>
        <taxon>Adustoporiaceae</taxon>
        <taxon>Rhodonia</taxon>
    </lineage>
</organism>
<feature type="region of interest" description="Disordered" evidence="6">
    <location>
        <begin position="818"/>
        <end position="908"/>
    </location>
</feature>
<dbReference type="PANTHER" id="PTHR43047">
    <property type="entry name" value="TWO-COMPONENT HISTIDINE PROTEIN KINASE"/>
    <property type="match status" value="1"/>
</dbReference>
<dbReference type="AlphaFoldDB" id="A0A8H7U416"/>
<feature type="region of interest" description="Disordered" evidence="6">
    <location>
        <begin position="33"/>
        <end position="128"/>
    </location>
</feature>
<evidence type="ECO:0000256" key="4">
    <source>
        <dbReference type="ARBA" id="ARBA00022777"/>
    </source>
</evidence>
<name>A0A8H7U416_9APHY</name>
<keyword evidence="7" id="KW-0472">Membrane</keyword>
<feature type="compositionally biased region" description="Low complexity" evidence="6">
    <location>
        <begin position="886"/>
        <end position="908"/>
    </location>
</feature>
<dbReference type="SMART" id="SM00387">
    <property type="entry name" value="HATPase_c"/>
    <property type="match status" value="1"/>
</dbReference>
<dbReference type="SUPFAM" id="SSF52172">
    <property type="entry name" value="CheY-like"/>
    <property type="match status" value="1"/>
</dbReference>
<dbReference type="PROSITE" id="PS50109">
    <property type="entry name" value="HIS_KIN"/>
    <property type="match status" value="1"/>
</dbReference>
<reference evidence="10" key="2">
    <citation type="journal article" name="Front. Microbiol.">
        <title>Degradative Capacity of Two Strains of Rhodonia placenta: From Phenotype to Genotype.</title>
        <authorList>
            <person name="Kolle M."/>
            <person name="Horta M.A.C."/>
            <person name="Nowrousian M."/>
            <person name="Ohm R.A."/>
            <person name="Benz J.P."/>
            <person name="Pilgard A."/>
        </authorList>
    </citation>
    <scope>NUCLEOTIDE SEQUENCE</scope>
    <source>
        <strain evidence="10">FPRL280</strain>
    </source>
</reference>
<dbReference type="EC" id="2.7.13.3" evidence="2"/>
<feature type="transmembrane region" description="Helical" evidence="7">
    <location>
        <begin position="284"/>
        <end position="302"/>
    </location>
</feature>
<evidence type="ECO:0000256" key="5">
    <source>
        <dbReference type="PROSITE-ProRule" id="PRU00169"/>
    </source>
</evidence>
<evidence type="ECO:0000259" key="8">
    <source>
        <dbReference type="PROSITE" id="PS50109"/>
    </source>
</evidence>
<protein>
    <recommendedName>
        <fullName evidence="2">histidine kinase</fullName>
        <ecNumber evidence="2">2.7.13.3</ecNumber>
    </recommendedName>
</protein>
<keyword evidence="7" id="KW-0812">Transmembrane</keyword>
<dbReference type="InterPro" id="IPR003594">
    <property type="entry name" value="HATPase_dom"/>
</dbReference>
<feature type="compositionally biased region" description="Pro residues" evidence="6">
    <location>
        <begin position="1076"/>
        <end position="1086"/>
    </location>
</feature>
<proteinExistence type="predicted"/>
<evidence type="ECO:0000259" key="9">
    <source>
        <dbReference type="PROSITE" id="PS50110"/>
    </source>
</evidence>
<dbReference type="GO" id="GO:0009927">
    <property type="term" value="F:histidine phosphotransfer kinase activity"/>
    <property type="evidence" value="ECO:0007669"/>
    <property type="project" value="TreeGrafter"/>
</dbReference>
<sequence>MPLLSRTSLITANGSTDALDVELPMAAIKNAEKHPDTAATAPVSSTTLQGTLPPPVVQGSVSSGRRGKKKSARVDGGLRVHWAQFKRRIGTGTAPSTSSALEPDESGDSYSNAQMRQEAQNDVEDDGVDEVVVDREWSDEIKSSSITHSEHGGTPEKSSNQLGTSTDRESLAFHVDGMWASCGLLIFLRWRVWPTVHQFFAHHFVDEKSEMHYRKENWFLGKNLALWSTAFLIVNWVLALGFIQRPVVLPDKIFYYAVSPAITFPVVVFVMWDFPRDRQLLYQCWLVVACWMWSLYQIIFIYTSAMQTIGLFGLRLHRLPALLAAAVFFILPSSPFVSSAPAVLSCRCVPNSCEVRLVCGNLINFLLFQAFILYIHYMRENAERRLYTLRDQLKIQFRATQKAQVNERKAADSKRRLTSYVRVPLNTALLAVQNMEAHGSVPKAQEIEFKALEGSLSMMSKDVEAGTSNRMDSGRFESVHKPYAFHQVMQSMFVPLQMATNARGLEFAQDLDKRIDEVTRRALYEALGESQAVIDRRMTEDPDEDGIVVGDETRLRQIITNLASNACKFTPAGGKLTISTKLIIPQLPPGPDGSDTSETAGEDGRDSRPQSVASLHVPPPQGADQKQNNDDELSPPFPHRLSATQLTRHNTMHNKPPPVEWIVVRIEVSDTGYGIRPKDMVQSKLFSAFNQTEQGRLQGGKGTGLGLALVRQIVKLSGGRLGVKSKVREGSTFWVELPLGVGIKATPALLMPREAREFIFDTTSSVTKTMKTGSSSKIELLGDDLDTRLPLQSDPPRQASALHSIMEQGGLVEISTRRGERSPVLTRTLGDVSTGTQPLAEDITPPGATEPLPPVSSESSSSTIRPRLAQLPKPRTFLIEPPLSPAGSATTASTRNGSTTSGSTQEGPLRVLVVDDDLLTRRLMSRMLTRIGCKVATAENGEIALEMILGSHATPSSEDTGSAGLSTEGTTASAAADSSEEYRYAVVFLDNQMPILSGLDVVTKLREMGRSDFVVGVTGNALLTDQREYLEAGADHVLTKPVLEKSLKSMLVIADERRKERILSTAEPPLQAAAPSPSPSLPSSPS</sequence>
<feature type="region of interest" description="Disordered" evidence="6">
    <location>
        <begin position="1062"/>
        <end position="1086"/>
    </location>
</feature>
<dbReference type="PANTHER" id="PTHR43047:SF66">
    <property type="entry name" value="HISKA"/>
    <property type="match status" value="1"/>
</dbReference>
<comment type="catalytic activity">
    <reaction evidence="1">
        <text>ATP + protein L-histidine = ADP + protein N-phospho-L-histidine.</text>
        <dbReference type="EC" id="2.7.13.3"/>
    </reaction>
</comment>
<feature type="region of interest" description="Disordered" evidence="6">
    <location>
        <begin position="953"/>
        <end position="976"/>
    </location>
</feature>
<feature type="region of interest" description="Disordered" evidence="6">
    <location>
        <begin position="143"/>
        <end position="164"/>
    </location>
</feature>
<keyword evidence="4" id="KW-0418">Kinase</keyword>
<feature type="transmembrane region" description="Helical" evidence="7">
    <location>
        <begin position="253"/>
        <end position="272"/>
    </location>
</feature>
<feature type="domain" description="Response regulatory" evidence="9">
    <location>
        <begin position="910"/>
        <end position="1055"/>
    </location>
</feature>
<comment type="caution">
    <text evidence="10">The sequence shown here is derived from an EMBL/GenBank/DDBJ whole genome shotgun (WGS) entry which is preliminary data.</text>
</comment>
<keyword evidence="5" id="KW-0597">Phosphoprotein</keyword>
<dbReference type="CDD" id="cd17546">
    <property type="entry name" value="REC_hyHK_CKI1_RcsC-like"/>
    <property type="match status" value="1"/>
</dbReference>
<dbReference type="Gene3D" id="3.40.50.2300">
    <property type="match status" value="1"/>
</dbReference>
<evidence type="ECO:0000256" key="7">
    <source>
        <dbReference type="SAM" id="Phobius"/>
    </source>
</evidence>
<dbReference type="SUPFAM" id="SSF55874">
    <property type="entry name" value="ATPase domain of HSP90 chaperone/DNA topoisomerase II/histidine kinase"/>
    <property type="match status" value="1"/>
</dbReference>
<dbReference type="SMART" id="SM00448">
    <property type="entry name" value="REC"/>
    <property type="match status" value="1"/>
</dbReference>
<dbReference type="Gene3D" id="3.30.565.10">
    <property type="entry name" value="Histidine kinase-like ATPase, C-terminal domain"/>
    <property type="match status" value="1"/>
</dbReference>
<feature type="transmembrane region" description="Helical" evidence="7">
    <location>
        <begin position="322"/>
        <end position="345"/>
    </location>
</feature>
<feature type="compositionally biased region" description="Polar residues" evidence="6">
    <location>
        <begin position="108"/>
        <end position="120"/>
    </location>
</feature>
<dbReference type="InterPro" id="IPR001789">
    <property type="entry name" value="Sig_transdc_resp-reg_receiver"/>
</dbReference>
<dbReference type="InterPro" id="IPR036890">
    <property type="entry name" value="HATPase_C_sf"/>
</dbReference>
<dbReference type="EMBL" id="JADOXO010000032">
    <property type="protein sequence ID" value="KAF9818268.1"/>
    <property type="molecule type" value="Genomic_DNA"/>
</dbReference>
<gene>
    <name evidence="10" type="ORF">IEO21_02896</name>
</gene>
<dbReference type="GO" id="GO:0000155">
    <property type="term" value="F:phosphorelay sensor kinase activity"/>
    <property type="evidence" value="ECO:0007669"/>
    <property type="project" value="TreeGrafter"/>
</dbReference>
<reference evidence="10" key="1">
    <citation type="submission" date="2020-11" db="EMBL/GenBank/DDBJ databases">
        <authorList>
            <person name="Koelle M."/>
            <person name="Horta M.A.C."/>
            <person name="Nowrousian M."/>
            <person name="Ohm R.A."/>
            <person name="Benz P."/>
            <person name="Pilgard A."/>
        </authorList>
    </citation>
    <scope>NUCLEOTIDE SEQUENCE</scope>
    <source>
        <strain evidence="10">FPRL280</strain>
    </source>
</reference>
<feature type="compositionally biased region" description="Basic and acidic residues" evidence="6">
    <location>
        <begin position="143"/>
        <end position="154"/>
    </location>
</feature>
<dbReference type="Proteomes" id="UP000639403">
    <property type="component" value="Unassembled WGS sequence"/>
</dbReference>
<dbReference type="PRINTS" id="PR00344">
    <property type="entry name" value="BCTRLSENSOR"/>
</dbReference>
<evidence type="ECO:0000313" key="11">
    <source>
        <dbReference type="Proteomes" id="UP000639403"/>
    </source>
</evidence>
<accession>A0A8H7U416</accession>
<keyword evidence="3" id="KW-0808">Transferase</keyword>
<feature type="domain" description="Histidine kinase" evidence="8">
    <location>
        <begin position="416"/>
        <end position="741"/>
    </location>
</feature>
<keyword evidence="7" id="KW-1133">Transmembrane helix</keyword>
<dbReference type="InterPro" id="IPR011006">
    <property type="entry name" value="CheY-like_superfamily"/>
</dbReference>
<feature type="modified residue" description="4-aspartylphosphate" evidence="5">
    <location>
        <position position="990"/>
    </location>
</feature>
<dbReference type="Pfam" id="PF00072">
    <property type="entry name" value="Response_reg"/>
    <property type="match status" value="1"/>
</dbReference>
<evidence type="ECO:0000256" key="2">
    <source>
        <dbReference type="ARBA" id="ARBA00012438"/>
    </source>
</evidence>
<evidence type="ECO:0000313" key="10">
    <source>
        <dbReference type="EMBL" id="KAF9818268.1"/>
    </source>
</evidence>
<dbReference type="InterPro" id="IPR005467">
    <property type="entry name" value="His_kinase_dom"/>
</dbReference>
<evidence type="ECO:0000256" key="6">
    <source>
        <dbReference type="SAM" id="MobiDB-lite"/>
    </source>
</evidence>
<feature type="transmembrane region" description="Helical" evidence="7">
    <location>
        <begin position="224"/>
        <end position="247"/>
    </location>
</feature>
<dbReference type="PROSITE" id="PS50110">
    <property type="entry name" value="RESPONSE_REGULATORY"/>
    <property type="match status" value="1"/>
</dbReference>
<evidence type="ECO:0000256" key="1">
    <source>
        <dbReference type="ARBA" id="ARBA00000085"/>
    </source>
</evidence>
<dbReference type="InterPro" id="IPR004358">
    <property type="entry name" value="Sig_transdc_His_kin-like_C"/>
</dbReference>
<dbReference type="Pfam" id="PF02518">
    <property type="entry name" value="HATPase_c"/>
    <property type="match status" value="1"/>
</dbReference>
<feature type="compositionally biased region" description="Low complexity" evidence="6">
    <location>
        <begin position="960"/>
        <end position="976"/>
    </location>
</feature>
<feature type="transmembrane region" description="Helical" evidence="7">
    <location>
        <begin position="357"/>
        <end position="377"/>
    </location>
</feature>